<evidence type="ECO:0000256" key="1">
    <source>
        <dbReference type="ARBA" id="ARBA00004651"/>
    </source>
</evidence>
<feature type="transmembrane region" description="Helical" evidence="7">
    <location>
        <begin position="75"/>
        <end position="96"/>
    </location>
</feature>
<evidence type="ECO:0000313" key="10">
    <source>
        <dbReference type="Proteomes" id="UP000030416"/>
    </source>
</evidence>
<dbReference type="Proteomes" id="UP000030416">
    <property type="component" value="Unassembled WGS sequence"/>
</dbReference>
<dbReference type="PANTHER" id="PTHR23513:SF11">
    <property type="entry name" value="STAPHYLOFERRIN A TRANSPORTER"/>
    <property type="match status" value="1"/>
</dbReference>
<feature type="transmembrane region" description="Helical" evidence="7">
    <location>
        <begin position="283"/>
        <end position="300"/>
    </location>
</feature>
<keyword evidence="10" id="KW-1185">Reference proteome</keyword>
<dbReference type="InterPro" id="IPR011701">
    <property type="entry name" value="MFS"/>
</dbReference>
<protein>
    <submittedName>
        <fullName evidence="9">MFS transporter</fullName>
    </submittedName>
</protein>
<dbReference type="GO" id="GO:0022857">
    <property type="term" value="F:transmembrane transporter activity"/>
    <property type="evidence" value="ECO:0007669"/>
    <property type="project" value="InterPro"/>
</dbReference>
<keyword evidence="3" id="KW-1003">Cell membrane</keyword>
<feature type="transmembrane region" description="Helical" evidence="7">
    <location>
        <begin position="145"/>
        <end position="163"/>
    </location>
</feature>
<evidence type="ECO:0000256" key="3">
    <source>
        <dbReference type="ARBA" id="ARBA00022475"/>
    </source>
</evidence>
<feature type="transmembrane region" description="Helical" evidence="7">
    <location>
        <begin position="259"/>
        <end position="276"/>
    </location>
</feature>
<dbReference type="InterPro" id="IPR020846">
    <property type="entry name" value="MFS_dom"/>
</dbReference>
<comment type="subcellular location">
    <subcellularLocation>
        <location evidence="1">Cell membrane</location>
        <topology evidence="1">Multi-pass membrane protein</topology>
    </subcellularLocation>
</comment>
<evidence type="ECO:0000256" key="7">
    <source>
        <dbReference type="SAM" id="Phobius"/>
    </source>
</evidence>
<dbReference type="SUPFAM" id="SSF103473">
    <property type="entry name" value="MFS general substrate transporter"/>
    <property type="match status" value="1"/>
</dbReference>
<dbReference type="STRING" id="1384049.CD29_08325"/>
<keyword evidence="2" id="KW-0813">Transport</keyword>
<gene>
    <name evidence="9" type="ORF">CD29_08325</name>
</gene>
<accession>A0A0A3IW07</accession>
<dbReference type="PROSITE" id="PS50850">
    <property type="entry name" value="MFS"/>
    <property type="match status" value="1"/>
</dbReference>
<dbReference type="Gene3D" id="1.20.1250.20">
    <property type="entry name" value="MFS general substrate transporter like domains"/>
    <property type="match status" value="1"/>
</dbReference>
<dbReference type="Pfam" id="PF07690">
    <property type="entry name" value="MFS_1"/>
    <property type="match status" value="1"/>
</dbReference>
<dbReference type="GO" id="GO:0005886">
    <property type="term" value="C:plasma membrane"/>
    <property type="evidence" value="ECO:0007669"/>
    <property type="project" value="UniProtKB-SubCell"/>
</dbReference>
<feature type="transmembrane region" description="Helical" evidence="7">
    <location>
        <begin position="102"/>
        <end position="124"/>
    </location>
</feature>
<organism evidence="9 10">
    <name type="scientific">Ureibacillus manganicus DSM 26584</name>
    <dbReference type="NCBI Taxonomy" id="1384049"/>
    <lineage>
        <taxon>Bacteria</taxon>
        <taxon>Bacillati</taxon>
        <taxon>Bacillota</taxon>
        <taxon>Bacilli</taxon>
        <taxon>Bacillales</taxon>
        <taxon>Caryophanaceae</taxon>
        <taxon>Ureibacillus</taxon>
    </lineage>
</organism>
<feature type="transmembrane region" description="Helical" evidence="7">
    <location>
        <begin position="12"/>
        <end position="36"/>
    </location>
</feature>
<dbReference type="InterPro" id="IPR036259">
    <property type="entry name" value="MFS_trans_sf"/>
</dbReference>
<keyword evidence="5 7" id="KW-1133">Transmembrane helix</keyword>
<dbReference type="EMBL" id="JPVN01000008">
    <property type="protein sequence ID" value="KGR79012.1"/>
    <property type="molecule type" value="Genomic_DNA"/>
</dbReference>
<dbReference type="CDD" id="cd06173">
    <property type="entry name" value="MFS_MefA_like"/>
    <property type="match status" value="1"/>
</dbReference>
<keyword evidence="6 7" id="KW-0472">Membrane</keyword>
<name>A0A0A3IW07_9BACL</name>
<evidence type="ECO:0000313" key="9">
    <source>
        <dbReference type="EMBL" id="KGR79012.1"/>
    </source>
</evidence>
<dbReference type="OrthoDB" id="9775268at2"/>
<feature type="domain" description="Major facilitator superfamily (MFS) profile" evidence="8">
    <location>
        <begin position="9"/>
        <end position="395"/>
    </location>
</feature>
<dbReference type="PANTHER" id="PTHR23513">
    <property type="entry name" value="INTEGRAL MEMBRANE EFFLUX PROTEIN-RELATED"/>
    <property type="match status" value="1"/>
</dbReference>
<dbReference type="AlphaFoldDB" id="A0A0A3IW07"/>
<dbReference type="eggNOG" id="COG2814">
    <property type="taxonomic scope" value="Bacteria"/>
</dbReference>
<evidence type="ECO:0000259" key="8">
    <source>
        <dbReference type="PROSITE" id="PS50850"/>
    </source>
</evidence>
<feature type="transmembrane region" description="Helical" evidence="7">
    <location>
        <begin position="368"/>
        <end position="389"/>
    </location>
</feature>
<evidence type="ECO:0000256" key="4">
    <source>
        <dbReference type="ARBA" id="ARBA00022692"/>
    </source>
</evidence>
<sequence length="404" mass="45015">MKGIITDARFRLILMANIASSIGTGITMIAVPWLLVTSEDGNVLFGFITLGMTLINFMITPYVGTLVDRISRKNLLLISEILCLLAILMFAILGFAGQTYSIWHYTAIFMIGSLYYTIFYPTMFAMNQEIFDKSQYKALNGTIEVQGQLSSMIAGAVASYLLIHWELQFILLLNVASYAAAVYFYVRLPYERTKNMKKVNSRKGDWDGLLYLKERPALFIFLFFSTMPFLGVMITNYLFPVYLSDVLKVSGDIYALENMIYAIGAITAGMAIPIIAKKFGNESTILVGVALYSVAISLIVFVSLPIYLSLMFFLALGNSGTRVARNSFMMDQIPNEIIGRVDSLFRTAGLLFRLLAIALFTKMISSDLIIICFLILSGMMIIAAFAVFVSSRNGMNKGTEEKLV</sequence>
<keyword evidence="4 7" id="KW-0812">Transmembrane</keyword>
<comment type="caution">
    <text evidence="9">The sequence shown here is derived from an EMBL/GenBank/DDBJ whole genome shotgun (WGS) entry which is preliminary data.</text>
</comment>
<evidence type="ECO:0000256" key="2">
    <source>
        <dbReference type="ARBA" id="ARBA00022448"/>
    </source>
</evidence>
<reference evidence="9 10" key="1">
    <citation type="submission" date="2014-02" db="EMBL/GenBank/DDBJ databases">
        <title>Draft genome sequence of Lysinibacillus manganicus DSM 26584T.</title>
        <authorList>
            <person name="Zhang F."/>
            <person name="Wang G."/>
            <person name="Zhang L."/>
        </authorList>
    </citation>
    <scope>NUCLEOTIDE SEQUENCE [LARGE SCALE GENOMIC DNA]</scope>
    <source>
        <strain evidence="9 10">DSM 26584</strain>
    </source>
</reference>
<evidence type="ECO:0000256" key="5">
    <source>
        <dbReference type="ARBA" id="ARBA00022989"/>
    </source>
</evidence>
<feature type="transmembrane region" description="Helical" evidence="7">
    <location>
        <begin position="42"/>
        <end position="63"/>
    </location>
</feature>
<feature type="transmembrane region" description="Helical" evidence="7">
    <location>
        <begin position="218"/>
        <end position="239"/>
    </location>
</feature>
<evidence type="ECO:0000256" key="6">
    <source>
        <dbReference type="ARBA" id="ARBA00023136"/>
    </source>
</evidence>
<proteinExistence type="predicted"/>
<feature type="transmembrane region" description="Helical" evidence="7">
    <location>
        <begin position="169"/>
        <end position="188"/>
    </location>
</feature>